<dbReference type="PANTHER" id="PTHR40515:SF1">
    <property type="entry name" value="CILIA- AND FLAGELLA-ASSOCIATED PROTEIN 157"/>
    <property type="match status" value="1"/>
</dbReference>
<evidence type="ECO:0000256" key="1">
    <source>
        <dbReference type="SAM" id="Coils"/>
    </source>
</evidence>
<protein>
    <submittedName>
        <fullName evidence="3">Uncharacterized protein</fullName>
    </submittedName>
</protein>
<feature type="compositionally biased region" description="Polar residues" evidence="2">
    <location>
        <begin position="28"/>
        <end position="41"/>
    </location>
</feature>
<dbReference type="InParanoid" id="A0A0V0R1M0"/>
<dbReference type="PANTHER" id="PTHR40515">
    <property type="entry name" value="CILIA- AND FLAGELLA-ASSOCIATED PROTEIN 157"/>
    <property type="match status" value="1"/>
</dbReference>
<dbReference type="Proteomes" id="UP000054937">
    <property type="component" value="Unassembled WGS sequence"/>
</dbReference>
<dbReference type="AlphaFoldDB" id="A0A0V0R1M0"/>
<proteinExistence type="predicted"/>
<evidence type="ECO:0000313" key="4">
    <source>
        <dbReference type="Proteomes" id="UP000054937"/>
    </source>
</evidence>
<dbReference type="OMA" id="REITHMF"/>
<sequence>MSQQSSADKNISIENSFNKQEDLEKISKYNSQSHQDSQEQINTEVKIDEAIDQQFNGQDAFLTEFKNSNLVKDMDPQVVELAEQLNDLVNQLETKIDGVIEKHEGEFLIAYKNHMQKIRRELLEMKRKTDEQERNFQAKDRISGLEKQLAWFREEASKLYNKLESKNKETDQLKMRIQDLEKEKIFLEGQVKSLMKKNKYMNVKLNSQKLDQQDTQQQNSQNYYQTNSFHHSQFQSQQHQKPRNINNSTNLKQIFDPLNINSNKTKSQQQIKGEIEAQISINQQEINDNFSSQQQQQQQNFSQIQQQIDSIKSLVHFSQSDQQAQQIVDIFVQNIQQFGFLEGQMCAKDVINHLKKIEEDRYKVIKKYKDKSEQLLKEKIKLNNTRSDLEAFFLECVQAVRRQVLKRKQPQDNINQLLAQVQDYNVFRLEDKQKILELMVQHEKILLYIYQKIFPTQFSLHIKNVLEQEKNPNQQAASYISNNQENKSEISNYQTQNDNNQFQSKEQSKQGNTYLENLYRRPSSRGVSTQNKARINRNSNISFDYGHQQNPQQYQQQNNFSSNNNINNNYHNIILKNNIALPMSTQSKHRSNTQYQQQNNFSGYSKVLNQSKSIQNSNYNNNNNNKNNTMGYNLEGLVNNPRKRGIQAKIKVESGKLTLKQNN</sequence>
<name>A0A0V0R1M0_PSEPJ</name>
<organism evidence="3 4">
    <name type="scientific">Pseudocohnilembus persalinus</name>
    <name type="common">Ciliate</name>
    <dbReference type="NCBI Taxonomy" id="266149"/>
    <lineage>
        <taxon>Eukaryota</taxon>
        <taxon>Sar</taxon>
        <taxon>Alveolata</taxon>
        <taxon>Ciliophora</taxon>
        <taxon>Intramacronucleata</taxon>
        <taxon>Oligohymenophorea</taxon>
        <taxon>Scuticociliatia</taxon>
        <taxon>Philasterida</taxon>
        <taxon>Pseudocohnilembidae</taxon>
        <taxon>Pseudocohnilembus</taxon>
    </lineage>
</organism>
<dbReference type="OrthoDB" id="299455at2759"/>
<keyword evidence="4" id="KW-1185">Reference proteome</keyword>
<keyword evidence="1" id="KW-0175">Coiled coil</keyword>
<feature type="region of interest" description="Disordered" evidence="2">
    <location>
        <begin position="1"/>
        <end position="41"/>
    </location>
</feature>
<evidence type="ECO:0000313" key="3">
    <source>
        <dbReference type="EMBL" id="KRX08053.1"/>
    </source>
</evidence>
<feature type="compositionally biased region" description="Polar residues" evidence="2">
    <location>
        <begin position="1"/>
        <end position="18"/>
    </location>
</feature>
<gene>
    <name evidence="3" type="ORF">PPERSA_06231</name>
</gene>
<evidence type="ECO:0000256" key="2">
    <source>
        <dbReference type="SAM" id="MobiDB-lite"/>
    </source>
</evidence>
<feature type="coiled-coil region" evidence="1">
    <location>
        <begin position="82"/>
        <end position="197"/>
    </location>
</feature>
<reference evidence="3 4" key="1">
    <citation type="journal article" date="2015" name="Sci. Rep.">
        <title>Genome of the facultative scuticociliatosis pathogen Pseudocohnilembus persalinus provides insight into its virulence through horizontal gene transfer.</title>
        <authorList>
            <person name="Xiong J."/>
            <person name="Wang G."/>
            <person name="Cheng J."/>
            <person name="Tian M."/>
            <person name="Pan X."/>
            <person name="Warren A."/>
            <person name="Jiang C."/>
            <person name="Yuan D."/>
            <person name="Miao W."/>
        </authorList>
    </citation>
    <scope>NUCLEOTIDE SEQUENCE [LARGE SCALE GENOMIC DNA]</scope>
    <source>
        <strain evidence="3">36N120E</strain>
    </source>
</reference>
<accession>A0A0V0R1M0</accession>
<comment type="caution">
    <text evidence="3">The sequence shown here is derived from an EMBL/GenBank/DDBJ whole genome shotgun (WGS) entry which is preliminary data.</text>
</comment>
<dbReference type="EMBL" id="LDAU01000076">
    <property type="protein sequence ID" value="KRX08053.1"/>
    <property type="molecule type" value="Genomic_DNA"/>
</dbReference>